<protein>
    <submittedName>
        <fullName evidence="3">Glucose 1-dehydrogenase</fullName>
        <ecNumber evidence="3">1.1.1.47</ecNumber>
    </submittedName>
</protein>
<dbReference type="Proteomes" id="UP000468735">
    <property type="component" value="Unassembled WGS sequence"/>
</dbReference>
<dbReference type="FunFam" id="3.40.50.720:FF:000084">
    <property type="entry name" value="Short-chain dehydrogenase reductase"/>
    <property type="match status" value="1"/>
</dbReference>
<proteinExistence type="inferred from homology"/>
<dbReference type="OrthoDB" id="3566316at2"/>
<keyword evidence="2 3" id="KW-0560">Oxidoreductase</keyword>
<evidence type="ECO:0000313" key="3">
    <source>
        <dbReference type="EMBL" id="KAB2340402.1"/>
    </source>
</evidence>
<dbReference type="NCBIfam" id="NF005559">
    <property type="entry name" value="PRK07231.1"/>
    <property type="match status" value="1"/>
</dbReference>
<dbReference type="CDD" id="cd05233">
    <property type="entry name" value="SDR_c"/>
    <property type="match status" value="1"/>
</dbReference>
<dbReference type="GO" id="GO:0047936">
    <property type="term" value="F:glucose 1-dehydrogenase [NAD(P)+] activity"/>
    <property type="evidence" value="ECO:0007669"/>
    <property type="project" value="UniProtKB-EC"/>
</dbReference>
<reference evidence="3 4" key="1">
    <citation type="submission" date="2019-09" db="EMBL/GenBank/DDBJ databases">
        <title>Actinomadura physcomitrii sp. nov., a novel actinomycete isolated from moss [Physcomitrium sphaericum (Ludw) Fuernr].</title>
        <authorList>
            <person name="Zhuang X."/>
            <person name="Liu C."/>
        </authorList>
    </citation>
    <scope>NUCLEOTIDE SEQUENCE [LARGE SCALE GENOMIC DNA]</scope>
    <source>
        <strain evidence="3 4">HMC1</strain>
    </source>
</reference>
<gene>
    <name evidence="3" type="ORF">F8566_45275</name>
</gene>
<dbReference type="EMBL" id="WBMT01000030">
    <property type="protein sequence ID" value="KAB2340402.1"/>
    <property type="molecule type" value="Genomic_DNA"/>
</dbReference>
<accession>A0A6H9YK27</accession>
<dbReference type="PANTHER" id="PTHR24321:SF8">
    <property type="entry name" value="ESTRADIOL 17-BETA-DEHYDROGENASE 8-RELATED"/>
    <property type="match status" value="1"/>
</dbReference>
<dbReference type="SUPFAM" id="SSF51735">
    <property type="entry name" value="NAD(P)-binding Rossmann-fold domains"/>
    <property type="match status" value="1"/>
</dbReference>
<keyword evidence="4" id="KW-1185">Reference proteome</keyword>
<dbReference type="InterPro" id="IPR020904">
    <property type="entry name" value="Sc_DH/Rdtase_CS"/>
</dbReference>
<dbReference type="PRINTS" id="PR00081">
    <property type="entry name" value="GDHRDH"/>
</dbReference>
<dbReference type="PROSITE" id="PS00061">
    <property type="entry name" value="ADH_SHORT"/>
    <property type="match status" value="1"/>
</dbReference>
<evidence type="ECO:0000256" key="2">
    <source>
        <dbReference type="ARBA" id="ARBA00023002"/>
    </source>
</evidence>
<sequence>MTGRTAVVTGAAGGIGRATALAFAEAGASVTVVDLAADEGRETARLIEQAGGRARFIPADVGDATDVQHMIDETVKTFGRLDCAVNAAAIGPETVPLAECDEATADRLLRVNLMSVFLCMRCEINQMLEQDTGGAIVNIASVNSFRPQPHQAVYTATKHGVLGLTRAAAVDYASAGIRINAICPGAIATPMLDAAIKQRGRDPSEVADRLSLLGRFGRPDEIAKAALWLCSDEASFTIGHALAVDGGYLAR</sequence>
<comment type="caution">
    <text evidence="3">The sequence shown here is derived from an EMBL/GenBank/DDBJ whole genome shotgun (WGS) entry which is preliminary data.</text>
</comment>
<dbReference type="EC" id="1.1.1.47" evidence="3"/>
<name>A0A6H9YK27_9ACTN</name>
<dbReference type="Gene3D" id="3.40.50.720">
    <property type="entry name" value="NAD(P)-binding Rossmann-like Domain"/>
    <property type="match status" value="1"/>
</dbReference>
<dbReference type="Pfam" id="PF13561">
    <property type="entry name" value="adh_short_C2"/>
    <property type="match status" value="1"/>
</dbReference>
<dbReference type="RefSeq" id="WP_151569846.1">
    <property type="nucleotide sequence ID" value="NZ_WBMT01000030.1"/>
</dbReference>
<organism evidence="3 4">
    <name type="scientific">Actinomadura rudentiformis</name>
    <dbReference type="NCBI Taxonomy" id="359158"/>
    <lineage>
        <taxon>Bacteria</taxon>
        <taxon>Bacillati</taxon>
        <taxon>Actinomycetota</taxon>
        <taxon>Actinomycetes</taxon>
        <taxon>Streptosporangiales</taxon>
        <taxon>Thermomonosporaceae</taxon>
        <taxon>Actinomadura</taxon>
    </lineage>
</organism>
<dbReference type="AlphaFoldDB" id="A0A6H9YK27"/>
<dbReference type="PANTHER" id="PTHR24321">
    <property type="entry name" value="DEHYDROGENASES, SHORT CHAIN"/>
    <property type="match status" value="1"/>
</dbReference>
<dbReference type="PRINTS" id="PR00080">
    <property type="entry name" value="SDRFAMILY"/>
</dbReference>
<dbReference type="InterPro" id="IPR036291">
    <property type="entry name" value="NAD(P)-bd_dom_sf"/>
</dbReference>
<evidence type="ECO:0000313" key="4">
    <source>
        <dbReference type="Proteomes" id="UP000468735"/>
    </source>
</evidence>
<evidence type="ECO:0000256" key="1">
    <source>
        <dbReference type="ARBA" id="ARBA00006484"/>
    </source>
</evidence>
<dbReference type="InterPro" id="IPR002347">
    <property type="entry name" value="SDR_fam"/>
</dbReference>
<comment type="similarity">
    <text evidence="1">Belongs to the short-chain dehydrogenases/reductases (SDR) family.</text>
</comment>